<gene>
    <name evidence="2" type="ORF">A4U43_UnF2150</name>
</gene>
<keyword evidence="3" id="KW-1185">Reference proteome</keyword>
<feature type="compositionally biased region" description="Polar residues" evidence="1">
    <location>
        <begin position="96"/>
        <end position="107"/>
    </location>
</feature>
<organism evidence="2 3">
    <name type="scientific">Asparagus officinalis</name>
    <name type="common">Garden asparagus</name>
    <dbReference type="NCBI Taxonomy" id="4686"/>
    <lineage>
        <taxon>Eukaryota</taxon>
        <taxon>Viridiplantae</taxon>
        <taxon>Streptophyta</taxon>
        <taxon>Embryophyta</taxon>
        <taxon>Tracheophyta</taxon>
        <taxon>Spermatophyta</taxon>
        <taxon>Magnoliopsida</taxon>
        <taxon>Liliopsida</taxon>
        <taxon>Asparagales</taxon>
        <taxon>Asparagaceae</taxon>
        <taxon>Asparagoideae</taxon>
        <taxon>Asparagus</taxon>
    </lineage>
</organism>
<reference evidence="3" key="1">
    <citation type="journal article" date="2017" name="Nat. Commun.">
        <title>The asparagus genome sheds light on the origin and evolution of a young Y chromosome.</title>
        <authorList>
            <person name="Harkess A."/>
            <person name="Zhou J."/>
            <person name="Xu C."/>
            <person name="Bowers J.E."/>
            <person name="Van der Hulst R."/>
            <person name="Ayyampalayam S."/>
            <person name="Mercati F."/>
            <person name="Riccardi P."/>
            <person name="McKain M.R."/>
            <person name="Kakrana A."/>
            <person name="Tang H."/>
            <person name="Ray J."/>
            <person name="Groenendijk J."/>
            <person name="Arikit S."/>
            <person name="Mathioni S.M."/>
            <person name="Nakano M."/>
            <person name="Shan H."/>
            <person name="Telgmann-Rauber A."/>
            <person name="Kanno A."/>
            <person name="Yue Z."/>
            <person name="Chen H."/>
            <person name="Li W."/>
            <person name="Chen Y."/>
            <person name="Xu X."/>
            <person name="Zhang Y."/>
            <person name="Luo S."/>
            <person name="Chen H."/>
            <person name="Gao J."/>
            <person name="Mao Z."/>
            <person name="Pires J.C."/>
            <person name="Luo M."/>
            <person name="Kudrna D."/>
            <person name="Wing R.A."/>
            <person name="Meyers B.C."/>
            <person name="Yi K."/>
            <person name="Kong H."/>
            <person name="Lavrijsen P."/>
            <person name="Sunseri F."/>
            <person name="Falavigna A."/>
            <person name="Ye Y."/>
            <person name="Leebens-Mack J.H."/>
            <person name="Chen G."/>
        </authorList>
    </citation>
    <scope>NUCLEOTIDE SEQUENCE [LARGE SCALE GENOMIC DNA]</scope>
    <source>
        <strain evidence="3">cv. DH0086</strain>
    </source>
</reference>
<evidence type="ECO:0000256" key="1">
    <source>
        <dbReference type="SAM" id="MobiDB-lite"/>
    </source>
</evidence>
<feature type="region of interest" description="Disordered" evidence="1">
    <location>
        <begin position="15"/>
        <end position="57"/>
    </location>
</feature>
<evidence type="ECO:0008006" key="4">
    <source>
        <dbReference type="Google" id="ProtNLM"/>
    </source>
</evidence>
<dbReference type="PANTHER" id="PTHR37695:SF1">
    <property type="entry name" value="RECOMBINATION INITIATION DEFECTS 3-RELATED"/>
    <property type="match status" value="1"/>
</dbReference>
<dbReference type="GO" id="GO:0005634">
    <property type="term" value="C:nucleus"/>
    <property type="evidence" value="ECO:0007669"/>
    <property type="project" value="TreeGrafter"/>
</dbReference>
<dbReference type="GO" id="GO:0070192">
    <property type="term" value="P:chromosome organization involved in meiotic cell cycle"/>
    <property type="evidence" value="ECO:0007669"/>
    <property type="project" value="InterPro"/>
</dbReference>
<evidence type="ECO:0000313" key="3">
    <source>
        <dbReference type="Proteomes" id="UP000243459"/>
    </source>
</evidence>
<feature type="region of interest" description="Disordered" evidence="1">
    <location>
        <begin position="70"/>
        <end position="111"/>
    </location>
</feature>
<feature type="compositionally biased region" description="Polar residues" evidence="1">
    <location>
        <begin position="70"/>
        <end position="86"/>
    </location>
</feature>
<dbReference type="GO" id="GO:0009556">
    <property type="term" value="P:microsporogenesis"/>
    <property type="evidence" value="ECO:0007669"/>
    <property type="project" value="TreeGrafter"/>
</dbReference>
<dbReference type="GO" id="GO:0009553">
    <property type="term" value="P:embryo sac development"/>
    <property type="evidence" value="ECO:0007669"/>
    <property type="project" value="TreeGrafter"/>
</dbReference>
<feature type="compositionally biased region" description="Low complexity" evidence="1">
    <location>
        <begin position="31"/>
        <end position="57"/>
    </location>
</feature>
<evidence type="ECO:0000313" key="2">
    <source>
        <dbReference type="EMBL" id="ONK55513.1"/>
    </source>
</evidence>
<sequence>MNPMKMKINKACDLNSISVLPPHSRRSNTMSQASQIRSQSQQSFSQGTSLSQSQLSQSSFDENLMNDQRFNSQERANPSKRISSLASGMATRDESQLQLARTSNNVTRRWGTASVPDNRCQVNEELENKFRQTESSLSRITMILDSVQNDVMQVNRAVKEVSMETEGIRQKIILLDNSMRHVVKADEGLKAFLDAKLKSIPDQVVESNQSKLNEIASMISDLPKQMESHLVKFQRELCMFVAEKTEVIGNSKKFYNDSFLENLQSPKSKCYIAARQPQKNQIPIPVLPPFGHTRRVSAPKMEADIPKTLKPKVTGSNRNVMLKREEIPILPKEKDFSVTIDSDEESDVGLSCLLVQKETGKASHLVEEAKEETLRILRKARKRKRRQSNCVILD</sequence>
<proteinExistence type="predicted"/>
<dbReference type="OMA" id="VTRRWNS"/>
<dbReference type="GO" id="GO:0042138">
    <property type="term" value="P:meiotic DNA double-strand break formation"/>
    <property type="evidence" value="ECO:0007669"/>
    <property type="project" value="TreeGrafter"/>
</dbReference>
<name>A0A1R3L7C7_ASPOF</name>
<dbReference type="InterPro" id="IPR034546">
    <property type="entry name" value="PAIR1"/>
</dbReference>
<dbReference type="PANTHER" id="PTHR37695">
    <property type="entry name" value="RECOMBINATION INITIATION DEFECTS 3-RELATED"/>
    <property type="match status" value="1"/>
</dbReference>
<dbReference type="Gramene" id="ONK55513">
    <property type="protein sequence ID" value="ONK55513"/>
    <property type="gene ID" value="A4U43_UnF2150"/>
</dbReference>
<dbReference type="AlphaFoldDB" id="A0A1R3L7C7"/>
<protein>
    <recommendedName>
        <fullName evidence="4">Protein PAIR1</fullName>
    </recommendedName>
</protein>
<dbReference type="EMBL" id="KV863405">
    <property type="protein sequence ID" value="ONK55513.1"/>
    <property type="molecule type" value="Genomic_DNA"/>
</dbReference>
<accession>A0A1R3L7C7</accession>
<dbReference type="Proteomes" id="UP000243459">
    <property type="component" value="Unassembled WGS sequence"/>
</dbReference>